<reference evidence="2 3" key="1">
    <citation type="submission" date="2024-02" db="EMBL/GenBank/DDBJ databases">
        <title>Rhodopirellula caenicola NBRC 110016.</title>
        <authorList>
            <person name="Ichikawa N."/>
            <person name="Katano-Makiyama Y."/>
            <person name="Hidaka K."/>
        </authorList>
    </citation>
    <scope>NUCLEOTIDE SEQUENCE [LARGE SCALE GENOMIC DNA]</scope>
    <source>
        <strain evidence="2 3">NBRC 110016</strain>
    </source>
</reference>
<organism evidence="2 3">
    <name type="scientific">Novipirellula caenicola</name>
    <dbReference type="NCBI Taxonomy" id="1536901"/>
    <lineage>
        <taxon>Bacteria</taxon>
        <taxon>Pseudomonadati</taxon>
        <taxon>Planctomycetota</taxon>
        <taxon>Planctomycetia</taxon>
        <taxon>Pirellulales</taxon>
        <taxon>Pirellulaceae</taxon>
        <taxon>Novipirellula</taxon>
    </lineage>
</organism>
<dbReference type="InterPro" id="IPR013766">
    <property type="entry name" value="Thioredoxin_domain"/>
</dbReference>
<dbReference type="Pfam" id="PF13905">
    <property type="entry name" value="Thioredoxin_8"/>
    <property type="match status" value="1"/>
</dbReference>
<dbReference type="PANTHER" id="PTHR42852:SF17">
    <property type="entry name" value="THIOREDOXIN-LIKE PROTEIN HI_1115"/>
    <property type="match status" value="1"/>
</dbReference>
<accession>A0ABP9VJM4</accession>
<gene>
    <name evidence="2" type="ORF">Rcae01_00839</name>
</gene>
<evidence type="ECO:0000313" key="3">
    <source>
        <dbReference type="Proteomes" id="UP001416858"/>
    </source>
</evidence>
<dbReference type="PROSITE" id="PS51352">
    <property type="entry name" value="THIOREDOXIN_2"/>
    <property type="match status" value="1"/>
</dbReference>
<evidence type="ECO:0000313" key="2">
    <source>
        <dbReference type="EMBL" id="GAA5505394.1"/>
    </source>
</evidence>
<dbReference type="CDD" id="cd02966">
    <property type="entry name" value="TlpA_like_family"/>
    <property type="match status" value="1"/>
</dbReference>
<dbReference type="SUPFAM" id="SSF52833">
    <property type="entry name" value="Thioredoxin-like"/>
    <property type="match status" value="1"/>
</dbReference>
<comment type="caution">
    <text evidence="2">The sequence shown here is derived from an EMBL/GenBank/DDBJ whole genome shotgun (WGS) entry which is preliminary data.</text>
</comment>
<dbReference type="InterPro" id="IPR050553">
    <property type="entry name" value="Thioredoxin_ResA/DsbE_sf"/>
</dbReference>
<feature type="domain" description="Thioredoxin" evidence="1">
    <location>
        <begin position="352"/>
        <end position="505"/>
    </location>
</feature>
<dbReference type="RefSeq" id="WP_345682428.1">
    <property type="nucleotide sequence ID" value="NZ_BAABRO010000001.1"/>
</dbReference>
<dbReference type="PANTHER" id="PTHR42852">
    <property type="entry name" value="THIOL:DISULFIDE INTERCHANGE PROTEIN DSBE"/>
    <property type="match status" value="1"/>
</dbReference>
<protein>
    <recommendedName>
        <fullName evidence="1">Thioredoxin domain-containing protein</fullName>
    </recommendedName>
</protein>
<evidence type="ECO:0000259" key="1">
    <source>
        <dbReference type="PROSITE" id="PS51352"/>
    </source>
</evidence>
<dbReference type="InterPro" id="IPR036249">
    <property type="entry name" value="Thioredoxin-like_sf"/>
</dbReference>
<dbReference type="EMBL" id="BAABRO010000001">
    <property type="protein sequence ID" value="GAA5505394.1"/>
    <property type="molecule type" value="Genomic_DNA"/>
</dbReference>
<proteinExistence type="predicted"/>
<dbReference type="Proteomes" id="UP001416858">
    <property type="component" value="Unassembled WGS sequence"/>
</dbReference>
<dbReference type="InterPro" id="IPR012336">
    <property type="entry name" value="Thioredoxin-like_fold"/>
</dbReference>
<keyword evidence="3" id="KW-1185">Reference proteome</keyword>
<dbReference type="Gene3D" id="3.40.30.10">
    <property type="entry name" value="Glutaredoxin"/>
    <property type="match status" value="1"/>
</dbReference>
<sequence length="505" mass="56077">MRSVFEPIQCVLVVLLFHAGSIIANGDEPNELKRTLGVHESQLATLSNAKIAWTVRYLDANGTEQSVEKFSTVLSQSGEVTTNFRGNAKPVCAIWNSNRFVDIVGYDANAELKSDIAVVGMRASLYDDVKPIRRLFPWRSLRSYRLFASDPDMTFVDLCNKSSFDPKVLLDDGDIFQVKIGHPGSTPDPNIGTPGIPRGTSVLISFDKTHGHLVNSHETTLMLAGETQPFTQIMRVLKWDELAAGEYFPAEVQYVAKTGGNVVFSQLIQFDLSEIGELSGQDSFRLPPNLLVTSFGKPRSTMPHGYHVTTKHGDLGPEYADLRIALVRQSHQLGRVNDAEFKAQLKAIGESPEVGAKAPTIVARNMRSNESDMVSFDKQFTAIEFWSTTCGPCQYSMSAFNEFASEVDEKYPGKVQCIAICLDEDASVAKNHIDARKWFNLTSFLDRYVDESRKTSPSYPFEIARKYVVTGVPLCVLIDQNGTIVFRGHSFDEGKAVLMEYIDAK</sequence>
<name>A0ABP9VJM4_9BACT</name>